<comment type="caution">
    <text evidence="1">The sequence shown here is derived from an EMBL/GenBank/DDBJ whole genome shotgun (WGS) entry which is preliminary data.</text>
</comment>
<name>A0A4C1YVI7_EUMVA</name>
<proteinExistence type="predicted"/>
<organism evidence="1 2">
    <name type="scientific">Eumeta variegata</name>
    <name type="common">Bagworm moth</name>
    <name type="synonym">Eumeta japonica</name>
    <dbReference type="NCBI Taxonomy" id="151549"/>
    <lineage>
        <taxon>Eukaryota</taxon>
        <taxon>Metazoa</taxon>
        <taxon>Ecdysozoa</taxon>
        <taxon>Arthropoda</taxon>
        <taxon>Hexapoda</taxon>
        <taxon>Insecta</taxon>
        <taxon>Pterygota</taxon>
        <taxon>Neoptera</taxon>
        <taxon>Endopterygota</taxon>
        <taxon>Lepidoptera</taxon>
        <taxon>Glossata</taxon>
        <taxon>Ditrysia</taxon>
        <taxon>Tineoidea</taxon>
        <taxon>Psychidae</taxon>
        <taxon>Oiketicinae</taxon>
        <taxon>Eumeta</taxon>
    </lineage>
</organism>
<sequence length="113" mass="13163">MARNVAFAKKTQYDIFVKESTENEVSEHTKYKNSIEKQEMVERCCGQLGCSTKMPWLKRECEFRRFTLPFIITSPLSSPIDILFLPKRPATQYLTRLELSRVSMGDSDFVTPF</sequence>
<keyword evidence="2" id="KW-1185">Reference proteome</keyword>
<dbReference type="EMBL" id="BGZK01001393">
    <property type="protein sequence ID" value="GBP78942.1"/>
    <property type="molecule type" value="Genomic_DNA"/>
</dbReference>
<dbReference type="Proteomes" id="UP000299102">
    <property type="component" value="Unassembled WGS sequence"/>
</dbReference>
<protein>
    <submittedName>
        <fullName evidence="1">Uncharacterized protein</fullName>
    </submittedName>
</protein>
<evidence type="ECO:0000313" key="2">
    <source>
        <dbReference type="Proteomes" id="UP000299102"/>
    </source>
</evidence>
<accession>A0A4C1YVI7</accession>
<reference evidence="1 2" key="1">
    <citation type="journal article" date="2019" name="Commun. Biol.">
        <title>The bagworm genome reveals a unique fibroin gene that provides high tensile strength.</title>
        <authorList>
            <person name="Kono N."/>
            <person name="Nakamura H."/>
            <person name="Ohtoshi R."/>
            <person name="Tomita M."/>
            <person name="Numata K."/>
            <person name="Arakawa K."/>
        </authorList>
    </citation>
    <scope>NUCLEOTIDE SEQUENCE [LARGE SCALE GENOMIC DNA]</scope>
</reference>
<evidence type="ECO:0000313" key="1">
    <source>
        <dbReference type="EMBL" id="GBP78942.1"/>
    </source>
</evidence>
<gene>
    <name evidence="1" type="ORF">EVAR_57893_1</name>
</gene>
<dbReference type="AlphaFoldDB" id="A0A4C1YVI7"/>